<name>K7YHW8_9PROT</name>
<gene>
    <name evidence="1" type="ORF">A1OE_1011</name>
</gene>
<reference evidence="1 2" key="1">
    <citation type="journal article" date="2012" name="Proc. Natl. Acad. Sci. U.S.A.">
        <title>Genome streamlining and chemical defense in a coral reef symbiosis.</title>
        <authorList>
            <person name="Kwan J.C."/>
            <person name="Donia M.S."/>
            <person name="Han A.W."/>
            <person name="Hirose E."/>
            <person name="Haygood M.G."/>
            <person name="Schmidt E.W."/>
        </authorList>
    </citation>
    <scope>NUCLEOTIDE SEQUENCE [LARGE SCALE GENOMIC DNA]</scope>
    <source>
        <strain evidence="1 2">L2</strain>
    </source>
</reference>
<evidence type="ECO:0000313" key="1">
    <source>
        <dbReference type="EMBL" id="AFX99190.1"/>
    </source>
</evidence>
<dbReference type="EMBL" id="CP003539">
    <property type="protein sequence ID" value="AFX99190.1"/>
    <property type="molecule type" value="Genomic_DNA"/>
</dbReference>
<proteinExistence type="predicted"/>
<sequence>MYKFIVHISKPINSSTFPTIGQEKISSPRERSNVINLPKYHNY</sequence>
<dbReference type="AlphaFoldDB" id="K7YHW8"/>
<accession>K7YHW8</accession>
<dbReference type="HOGENOM" id="CLU_3231086_0_0_5"/>
<protein>
    <submittedName>
        <fullName evidence="1">Uncharacterized protein</fullName>
    </submittedName>
</protein>
<dbReference type="Proteomes" id="UP000010077">
    <property type="component" value="Chromosome"/>
</dbReference>
<dbReference type="KEGG" id="thal:A1OE_1011"/>
<keyword evidence="2" id="KW-1185">Reference proteome</keyword>
<evidence type="ECO:0000313" key="2">
    <source>
        <dbReference type="Proteomes" id="UP000010077"/>
    </source>
</evidence>
<organism evidence="1 2">
    <name type="scientific">Candidatus Endolissoclinum faulkneri L2</name>
    <dbReference type="NCBI Taxonomy" id="1193729"/>
    <lineage>
        <taxon>Bacteria</taxon>
        <taxon>Pseudomonadati</taxon>
        <taxon>Pseudomonadota</taxon>
        <taxon>Alphaproteobacteria</taxon>
        <taxon>Rhodospirillales</taxon>
        <taxon>Rhodospirillaceae</taxon>
        <taxon>Candidatus Endolissoclinum</taxon>
    </lineage>
</organism>